<sequence length="205" mass="23498">MNQIKTMVLLLLCLTINNTIASQTNSTSEETLYFDIVYNNKTIGSLKATKTSNDSLTYYQSSTTIETRIIKKINVNHEYNVTFNGNMLKTSNVDITINDKPHAKTFTKKSETGYQVLKNEKDKETVKDPIYYATVLLYFTEPKHVDRCYSEQTGNFNTIIALGNHAYKKVNSKERENNYYYKNGLLKRASIDGGLIKFDIIARNK</sequence>
<dbReference type="Pfam" id="PF19630">
    <property type="entry name" value="DUF6134"/>
    <property type="match status" value="1"/>
</dbReference>
<evidence type="ECO:0000313" key="2">
    <source>
        <dbReference type="EMBL" id="GAA4241453.1"/>
    </source>
</evidence>
<evidence type="ECO:0000256" key="1">
    <source>
        <dbReference type="SAM" id="SignalP"/>
    </source>
</evidence>
<dbReference type="Proteomes" id="UP001501682">
    <property type="component" value="Unassembled WGS sequence"/>
</dbReference>
<keyword evidence="3" id="KW-1185">Reference proteome</keyword>
<evidence type="ECO:0000313" key="3">
    <source>
        <dbReference type="Proteomes" id="UP001501682"/>
    </source>
</evidence>
<organism evidence="2 3">
    <name type="scientific">Winogradskyella damuponensis</name>
    <dbReference type="NCBI Taxonomy" id="943939"/>
    <lineage>
        <taxon>Bacteria</taxon>
        <taxon>Pseudomonadati</taxon>
        <taxon>Bacteroidota</taxon>
        <taxon>Flavobacteriia</taxon>
        <taxon>Flavobacteriales</taxon>
        <taxon>Flavobacteriaceae</taxon>
        <taxon>Winogradskyella</taxon>
    </lineage>
</organism>
<gene>
    <name evidence="2" type="ORF">GCM10022292_07940</name>
</gene>
<dbReference type="RefSeq" id="WP_344712761.1">
    <property type="nucleotide sequence ID" value="NZ_BAABCB010000006.1"/>
</dbReference>
<name>A0ABP8CNJ0_9FLAO</name>
<dbReference type="InterPro" id="IPR045767">
    <property type="entry name" value="DUF6134"/>
</dbReference>
<accession>A0ABP8CNJ0</accession>
<dbReference type="EMBL" id="BAABCB010000006">
    <property type="protein sequence ID" value="GAA4241453.1"/>
    <property type="molecule type" value="Genomic_DNA"/>
</dbReference>
<comment type="caution">
    <text evidence="2">The sequence shown here is derived from an EMBL/GenBank/DDBJ whole genome shotgun (WGS) entry which is preliminary data.</text>
</comment>
<feature type="signal peptide" evidence="1">
    <location>
        <begin position="1"/>
        <end position="21"/>
    </location>
</feature>
<protein>
    <submittedName>
        <fullName evidence="2">Uncharacterized protein</fullName>
    </submittedName>
</protein>
<keyword evidence="1" id="KW-0732">Signal</keyword>
<feature type="chain" id="PRO_5047122530" evidence="1">
    <location>
        <begin position="22"/>
        <end position="205"/>
    </location>
</feature>
<proteinExistence type="predicted"/>
<reference evidence="3" key="1">
    <citation type="journal article" date="2019" name="Int. J. Syst. Evol. Microbiol.">
        <title>The Global Catalogue of Microorganisms (GCM) 10K type strain sequencing project: providing services to taxonomists for standard genome sequencing and annotation.</title>
        <authorList>
            <consortium name="The Broad Institute Genomics Platform"/>
            <consortium name="The Broad Institute Genome Sequencing Center for Infectious Disease"/>
            <person name="Wu L."/>
            <person name="Ma J."/>
        </authorList>
    </citation>
    <scope>NUCLEOTIDE SEQUENCE [LARGE SCALE GENOMIC DNA]</scope>
    <source>
        <strain evidence="3">JCM 17633</strain>
    </source>
</reference>